<evidence type="ECO:0000313" key="1">
    <source>
        <dbReference type="EMBL" id="TGO13253.1"/>
    </source>
</evidence>
<dbReference type="PROSITE" id="PS51257">
    <property type="entry name" value="PROKAR_LIPOPROTEIN"/>
    <property type="match status" value="1"/>
</dbReference>
<dbReference type="AlphaFoldDB" id="A0A4Z1ES03"/>
<sequence>MGRYMNRIRQSVELYGPSAIPPFIFGSCTTWYIQAKVLGELKEGQNRPDNSRAIEFKSSTLAECNMVAVAAAVVAQMP</sequence>
<keyword evidence="2" id="KW-1185">Reference proteome</keyword>
<reference evidence="1 2" key="1">
    <citation type="submission" date="2017-12" db="EMBL/GenBank/DDBJ databases">
        <title>Comparative genomics of Botrytis spp.</title>
        <authorList>
            <person name="Valero-Jimenez C.A."/>
            <person name="Tapia P."/>
            <person name="Veloso J."/>
            <person name="Silva-Moreno E."/>
            <person name="Staats M."/>
            <person name="Valdes J.H."/>
            <person name="Van Kan J.A.L."/>
        </authorList>
    </citation>
    <scope>NUCLEOTIDE SEQUENCE [LARGE SCALE GENOMIC DNA]</scope>
    <source>
        <strain evidence="1 2">Bt9001</strain>
    </source>
</reference>
<dbReference type="EMBL" id="PQXH01000073">
    <property type="protein sequence ID" value="TGO13253.1"/>
    <property type="molecule type" value="Genomic_DNA"/>
</dbReference>
<proteinExistence type="predicted"/>
<comment type="caution">
    <text evidence="1">The sequence shown here is derived from an EMBL/GenBank/DDBJ whole genome shotgun (WGS) entry which is preliminary data.</text>
</comment>
<evidence type="ECO:0000313" key="2">
    <source>
        <dbReference type="Proteomes" id="UP000297777"/>
    </source>
</evidence>
<protein>
    <submittedName>
        <fullName evidence="1">Uncharacterized protein</fullName>
    </submittedName>
</protein>
<dbReference type="OrthoDB" id="3559174at2759"/>
<dbReference type="Proteomes" id="UP000297777">
    <property type="component" value="Unassembled WGS sequence"/>
</dbReference>
<name>A0A4Z1ES03_9HELO</name>
<gene>
    <name evidence="1" type="ORF">BTUL_0073g00210</name>
</gene>
<accession>A0A4Z1ES03</accession>
<organism evidence="1 2">
    <name type="scientific">Botrytis tulipae</name>
    <dbReference type="NCBI Taxonomy" id="87230"/>
    <lineage>
        <taxon>Eukaryota</taxon>
        <taxon>Fungi</taxon>
        <taxon>Dikarya</taxon>
        <taxon>Ascomycota</taxon>
        <taxon>Pezizomycotina</taxon>
        <taxon>Leotiomycetes</taxon>
        <taxon>Helotiales</taxon>
        <taxon>Sclerotiniaceae</taxon>
        <taxon>Botrytis</taxon>
    </lineage>
</organism>